<sequence length="442" mass="47686">MPESSSAQRRSPYSYANTFSSSTVDTTSATPSASQYTVTTPLLPSAHNDRHAASTHSHSPGCPSDAPSRSLTSIIAYADSGMGGFAVDRESGIWSKTVSLQWPKPRGYHYWAQGETSKSDLADVAFWVRVKIIISSPSTGTESFDLEPQEITIVSTNDSDRRLALAKFAEQKDLAAQRDRERSKSKSPGRRHTRSAHGRTGTETASGTDSETPHVPSSDDDRKSSSSQSQKSKRSSSVMAIPIPPIPPSLPPPVPPRTPTKPRTPTTPTHKSSHAHLHSTYHHHQHAGAVAPPLPPPPTPQASLSLFETISSSGKKLSLKAKTRRPHTSAGPRDKSNLPYSITIGGKPDPSGQITRPGTGHGHAVPLTHHHQETTATTKGTVFGITRGVDLSVSGSGKGKEELVKDWEEELVKIENRSRRSSASMLAFFGWRRKHKSKEVAA</sequence>
<accession>A0AAD5VCQ3</accession>
<feature type="compositionally biased region" description="Polar residues" evidence="1">
    <location>
        <begin position="1"/>
        <end position="42"/>
    </location>
</feature>
<name>A0AAD5VCQ3_9APHY</name>
<dbReference type="EMBL" id="JANAWD010000003">
    <property type="protein sequence ID" value="KAJ3492116.1"/>
    <property type="molecule type" value="Genomic_DNA"/>
</dbReference>
<reference evidence="2" key="1">
    <citation type="submission" date="2022-07" db="EMBL/GenBank/DDBJ databases">
        <title>Genome Sequence of Physisporinus lineatus.</title>
        <authorList>
            <person name="Buettner E."/>
        </authorList>
    </citation>
    <scope>NUCLEOTIDE SEQUENCE</scope>
    <source>
        <strain evidence="2">VT162</strain>
    </source>
</reference>
<protein>
    <submittedName>
        <fullName evidence="2">Uncharacterized protein</fullName>
    </submittedName>
</protein>
<feature type="region of interest" description="Disordered" evidence="1">
    <location>
        <begin position="173"/>
        <end position="363"/>
    </location>
</feature>
<gene>
    <name evidence="2" type="ORF">NLI96_g256</name>
</gene>
<feature type="region of interest" description="Disordered" evidence="1">
    <location>
        <begin position="1"/>
        <end position="67"/>
    </location>
</feature>
<organism evidence="2 3">
    <name type="scientific">Meripilus lineatus</name>
    <dbReference type="NCBI Taxonomy" id="2056292"/>
    <lineage>
        <taxon>Eukaryota</taxon>
        <taxon>Fungi</taxon>
        <taxon>Dikarya</taxon>
        <taxon>Basidiomycota</taxon>
        <taxon>Agaricomycotina</taxon>
        <taxon>Agaricomycetes</taxon>
        <taxon>Polyporales</taxon>
        <taxon>Meripilaceae</taxon>
        <taxon>Meripilus</taxon>
    </lineage>
</organism>
<feature type="compositionally biased region" description="Polar residues" evidence="1">
    <location>
        <begin position="301"/>
        <end position="310"/>
    </location>
</feature>
<evidence type="ECO:0000256" key="1">
    <source>
        <dbReference type="SAM" id="MobiDB-lite"/>
    </source>
</evidence>
<comment type="caution">
    <text evidence="2">The sequence shown here is derived from an EMBL/GenBank/DDBJ whole genome shotgun (WGS) entry which is preliminary data.</text>
</comment>
<keyword evidence="3" id="KW-1185">Reference proteome</keyword>
<evidence type="ECO:0000313" key="3">
    <source>
        <dbReference type="Proteomes" id="UP001212997"/>
    </source>
</evidence>
<feature type="compositionally biased region" description="Pro residues" evidence="1">
    <location>
        <begin position="242"/>
        <end position="259"/>
    </location>
</feature>
<dbReference type="Proteomes" id="UP001212997">
    <property type="component" value="Unassembled WGS sequence"/>
</dbReference>
<feature type="compositionally biased region" description="Polar residues" evidence="1">
    <location>
        <begin position="201"/>
        <end position="210"/>
    </location>
</feature>
<proteinExistence type="predicted"/>
<feature type="compositionally biased region" description="Basic residues" evidence="1">
    <location>
        <begin position="271"/>
        <end position="286"/>
    </location>
</feature>
<dbReference type="AlphaFoldDB" id="A0AAD5VCQ3"/>
<evidence type="ECO:0000313" key="2">
    <source>
        <dbReference type="EMBL" id="KAJ3492116.1"/>
    </source>
</evidence>
<feature type="compositionally biased region" description="Basic residues" evidence="1">
    <location>
        <begin position="317"/>
        <end position="327"/>
    </location>
</feature>
<feature type="compositionally biased region" description="Basic and acidic residues" evidence="1">
    <location>
        <begin position="173"/>
        <end position="184"/>
    </location>
</feature>
<feature type="compositionally biased region" description="Basic residues" evidence="1">
    <location>
        <begin position="185"/>
        <end position="197"/>
    </location>
</feature>